<evidence type="ECO:0000313" key="2">
    <source>
        <dbReference type="EMBL" id="KAK9093992.1"/>
    </source>
</evidence>
<evidence type="ECO:0000256" key="1">
    <source>
        <dbReference type="SAM" id="MobiDB-lite"/>
    </source>
</evidence>
<feature type="compositionally biased region" description="Gly residues" evidence="1">
    <location>
        <begin position="158"/>
        <end position="167"/>
    </location>
</feature>
<accession>A0AAP0ENI4</accession>
<dbReference type="EMBL" id="JBBNAG010000011">
    <property type="protein sequence ID" value="KAK9093992.1"/>
    <property type="molecule type" value="Genomic_DNA"/>
</dbReference>
<evidence type="ECO:0000313" key="3">
    <source>
        <dbReference type="Proteomes" id="UP001419268"/>
    </source>
</evidence>
<gene>
    <name evidence="2" type="ORF">Scep_025461</name>
</gene>
<name>A0AAP0ENI4_9MAGN</name>
<feature type="region of interest" description="Disordered" evidence="1">
    <location>
        <begin position="154"/>
        <end position="175"/>
    </location>
</feature>
<proteinExistence type="predicted"/>
<sequence>MEFIPVNNLLAAGGSGAGKIAKEFLVLNMYAGNPAMASYSHNYGRSEYSHYYNVNGVEENVSADTLNSVEVNEVTQVKDNWSETAEGLEVFQIESEIIIALDEEVKNEMKIEVISERPEEPQKESKEDQPLVLNDTYLDKDGCHQVRMVTGADRGAERGGGGVIGNGGHRRRKEAEGAENDGRLCLYSMLMCYVNFLRFK</sequence>
<comment type="caution">
    <text evidence="2">The sequence shown here is derived from an EMBL/GenBank/DDBJ whole genome shotgun (WGS) entry which is preliminary data.</text>
</comment>
<dbReference type="Proteomes" id="UP001419268">
    <property type="component" value="Unassembled WGS sequence"/>
</dbReference>
<protein>
    <submittedName>
        <fullName evidence="2">Uncharacterized protein</fullName>
    </submittedName>
</protein>
<reference evidence="2 3" key="1">
    <citation type="submission" date="2024-01" db="EMBL/GenBank/DDBJ databases">
        <title>Genome assemblies of Stephania.</title>
        <authorList>
            <person name="Yang L."/>
        </authorList>
    </citation>
    <scope>NUCLEOTIDE SEQUENCE [LARGE SCALE GENOMIC DNA]</scope>
    <source>
        <strain evidence="2">JXDWG</strain>
        <tissue evidence="2">Leaf</tissue>
    </source>
</reference>
<organism evidence="2 3">
    <name type="scientific">Stephania cephalantha</name>
    <dbReference type="NCBI Taxonomy" id="152367"/>
    <lineage>
        <taxon>Eukaryota</taxon>
        <taxon>Viridiplantae</taxon>
        <taxon>Streptophyta</taxon>
        <taxon>Embryophyta</taxon>
        <taxon>Tracheophyta</taxon>
        <taxon>Spermatophyta</taxon>
        <taxon>Magnoliopsida</taxon>
        <taxon>Ranunculales</taxon>
        <taxon>Menispermaceae</taxon>
        <taxon>Menispermoideae</taxon>
        <taxon>Cissampelideae</taxon>
        <taxon>Stephania</taxon>
    </lineage>
</organism>
<keyword evidence="3" id="KW-1185">Reference proteome</keyword>
<dbReference type="AlphaFoldDB" id="A0AAP0ENI4"/>